<dbReference type="Pfam" id="PF13102">
    <property type="entry name" value="Phage_int_SAM_5"/>
    <property type="match status" value="1"/>
</dbReference>
<accession>A0A0A2F3H5</accession>
<dbReference type="AlphaFoldDB" id="A0A0A2F3H5"/>
<name>A0A0A2F3H5_9PORP</name>
<dbReference type="GO" id="GO:0015074">
    <property type="term" value="P:DNA integration"/>
    <property type="evidence" value="ECO:0007669"/>
    <property type="project" value="InterPro"/>
</dbReference>
<keyword evidence="7" id="KW-1185">Reference proteome</keyword>
<dbReference type="Gene3D" id="1.10.150.130">
    <property type="match status" value="1"/>
</dbReference>
<protein>
    <submittedName>
        <fullName evidence="6">Integrase</fullName>
    </submittedName>
</protein>
<dbReference type="InterPro" id="IPR050090">
    <property type="entry name" value="Tyrosine_recombinase_XerCD"/>
</dbReference>
<dbReference type="EMBL" id="JRAK01000125">
    <property type="protein sequence ID" value="KGN85581.1"/>
    <property type="molecule type" value="Genomic_DNA"/>
</dbReference>
<feature type="transmembrane region" description="Helical" evidence="4">
    <location>
        <begin position="248"/>
        <end position="267"/>
    </location>
</feature>
<evidence type="ECO:0000256" key="3">
    <source>
        <dbReference type="ARBA" id="ARBA00023172"/>
    </source>
</evidence>
<dbReference type="Proteomes" id="UP000030146">
    <property type="component" value="Unassembled WGS sequence"/>
</dbReference>
<dbReference type="RefSeq" id="WP_039426053.1">
    <property type="nucleotide sequence ID" value="NZ_JRAK01000125.1"/>
</dbReference>
<reference evidence="6 7" key="1">
    <citation type="submission" date="2014-08" db="EMBL/GenBank/DDBJ databases">
        <title>Porphyromonas gulae strain:COT-052_OH3439 Genome sequencing.</title>
        <authorList>
            <person name="Wallis C."/>
            <person name="Deusch O."/>
            <person name="O'Flynn C."/>
            <person name="Davis I."/>
            <person name="Jospin G."/>
            <person name="Darling A.E."/>
            <person name="Coil D.A."/>
            <person name="Alexiev A."/>
            <person name="Horsfall A."/>
            <person name="Kirkwood N."/>
            <person name="Harris S."/>
            <person name="Eisen J.A."/>
        </authorList>
    </citation>
    <scope>NUCLEOTIDE SEQUENCE [LARGE SCALE GENOMIC DNA]</scope>
    <source>
        <strain evidence="7">COT-052 OH3439</strain>
    </source>
</reference>
<dbReference type="InterPro" id="IPR011010">
    <property type="entry name" value="DNA_brk_join_enz"/>
</dbReference>
<dbReference type="InterPro" id="IPR035386">
    <property type="entry name" value="Arm-DNA-bind_5"/>
</dbReference>
<dbReference type="InterPro" id="IPR013762">
    <property type="entry name" value="Integrase-like_cat_sf"/>
</dbReference>
<evidence type="ECO:0000256" key="2">
    <source>
        <dbReference type="ARBA" id="ARBA00023125"/>
    </source>
</evidence>
<dbReference type="PROSITE" id="PS51898">
    <property type="entry name" value="TYR_RECOMBINASE"/>
    <property type="match status" value="1"/>
</dbReference>
<dbReference type="InterPro" id="IPR010998">
    <property type="entry name" value="Integrase_recombinase_N"/>
</dbReference>
<comment type="caution">
    <text evidence="6">The sequence shown here is derived from an EMBL/GenBank/DDBJ whole genome shotgun (WGS) entry which is preliminary data.</text>
</comment>
<evidence type="ECO:0000313" key="7">
    <source>
        <dbReference type="Proteomes" id="UP000030146"/>
    </source>
</evidence>
<dbReference type="Gene3D" id="1.10.443.10">
    <property type="entry name" value="Intergrase catalytic core"/>
    <property type="match status" value="1"/>
</dbReference>
<dbReference type="CDD" id="cd01185">
    <property type="entry name" value="INTN1_C_like"/>
    <property type="match status" value="1"/>
</dbReference>
<evidence type="ECO:0000313" key="6">
    <source>
        <dbReference type="EMBL" id="KGN85581.1"/>
    </source>
</evidence>
<dbReference type="GO" id="GO:0006310">
    <property type="term" value="P:DNA recombination"/>
    <property type="evidence" value="ECO:0007669"/>
    <property type="project" value="UniProtKB-KW"/>
</dbReference>
<dbReference type="Pfam" id="PF00589">
    <property type="entry name" value="Phage_integrase"/>
    <property type="match status" value="1"/>
</dbReference>
<sequence>MRSIFRVVFYLRSNYVNKNGQASVMIRIYLNSERTSLGASGVFVSPELWDSKSNKIKGRTSEALQANLQLENIRAHLSAMYKKMEFDESLSVELIKSKYLGKQSEMDSIIDLFDAYIANQNKLVGISISTTTVKKYDVCKRHFKKFIEENYKRSDLFVKEVNYVTVLDFDVYLRTKARQNPNTANKTMRTFRTIILFGNKLGLFRSDPFIGYKPQSVVHNREFLTDEELMSIITKEFSLQRLSFVRDVFIFSCFTGLAYIDITMLRYGNIVNMNDRKWIMTNRKKTSVETNILLLEIPEQIISKYRTEESTDESLIFPMLSNQKTNSYLKEIADLCGIKKNLTFHMARHTFATMSLSKGVSMESVSKMLGHNNIRTTQIYARITNKKIEHDMEQLAEKLDKFNTAMGI</sequence>
<keyword evidence="3" id="KW-0233">DNA recombination</keyword>
<dbReference type="PANTHER" id="PTHR30349">
    <property type="entry name" value="PHAGE INTEGRASE-RELATED"/>
    <property type="match status" value="1"/>
</dbReference>
<dbReference type="SUPFAM" id="SSF56349">
    <property type="entry name" value="DNA breaking-rejoining enzymes"/>
    <property type="match status" value="1"/>
</dbReference>
<keyword evidence="2" id="KW-0238">DNA-binding</keyword>
<comment type="similarity">
    <text evidence="1">Belongs to the 'phage' integrase family.</text>
</comment>
<dbReference type="Pfam" id="PF17293">
    <property type="entry name" value="Arm-DNA-bind_5"/>
    <property type="match status" value="1"/>
</dbReference>
<keyword evidence="4" id="KW-0472">Membrane</keyword>
<proteinExistence type="inferred from homology"/>
<keyword evidence="4" id="KW-0812">Transmembrane</keyword>
<evidence type="ECO:0000256" key="1">
    <source>
        <dbReference type="ARBA" id="ARBA00008857"/>
    </source>
</evidence>
<keyword evidence="4" id="KW-1133">Transmembrane helix</keyword>
<evidence type="ECO:0000256" key="4">
    <source>
        <dbReference type="SAM" id="Phobius"/>
    </source>
</evidence>
<dbReference type="GO" id="GO:0003677">
    <property type="term" value="F:DNA binding"/>
    <property type="evidence" value="ECO:0007669"/>
    <property type="project" value="UniProtKB-KW"/>
</dbReference>
<feature type="domain" description="Tyr recombinase" evidence="5">
    <location>
        <begin position="219"/>
        <end position="400"/>
    </location>
</feature>
<dbReference type="PANTHER" id="PTHR30349:SF64">
    <property type="entry name" value="PROPHAGE INTEGRASE INTD-RELATED"/>
    <property type="match status" value="1"/>
</dbReference>
<dbReference type="InterPro" id="IPR002104">
    <property type="entry name" value="Integrase_catalytic"/>
</dbReference>
<gene>
    <name evidence="6" type="ORF">HR15_09575</name>
</gene>
<dbReference type="InterPro" id="IPR025269">
    <property type="entry name" value="SAM-like_dom"/>
</dbReference>
<evidence type="ECO:0000259" key="5">
    <source>
        <dbReference type="PROSITE" id="PS51898"/>
    </source>
</evidence>
<organism evidence="6 7">
    <name type="scientific">Porphyromonas gulae</name>
    <dbReference type="NCBI Taxonomy" id="111105"/>
    <lineage>
        <taxon>Bacteria</taxon>
        <taxon>Pseudomonadati</taxon>
        <taxon>Bacteroidota</taxon>
        <taxon>Bacteroidia</taxon>
        <taxon>Bacteroidales</taxon>
        <taxon>Porphyromonadaceae</taxon>
        <taxon>Porphyromonas</taxon>
    </lineage>
</organism>